<keyword evidence="1" id="KW-1133">Transmembrane helix</keyword>
<dbReference type="AlphaFoldDB" id="A0A852YH95"/>
<evidence type="ECO:0000259" key="4">
    <source>
        <dbReference type="Pfam" id="PF16173"/>
    </source>
</evidence>
<gene>
    <name evidence="5" type="ORF">BJ979_003147</name>
</gene>
<dbReference type="Pfam" id="PF16173">
    <property type="entry name" value="DUF4874"/>
    <property type="match status" value="1"/>
</dbReference>
<accession>A0A852YH95</accession>
<evidence type="ECO:0000313" key="5">
    <source>
        <dbReference type="EMBL" id="NYH00522.1"/>
    </source>
</evidence>
<protein>
    <recommendedName>
        <fullName evidence="7">DUF4832 domain-containing protein</fullName>
    </recommendedName>
</protein>
<evidence type="ECO:0000259" key="3">
    <source>
        <dbReference type="Pfam" id="PF16116"/>
    </source>
</evidence>
<dbReference type="PROSITE" id="PS51318">
    <property type="entry name" value="TAT"/>
    <property type="match status" value="1"/>
</dbReference>
<evidence type="ECO:0008006" key="7">
    <source>
        <dbReference type="Google" id="ProtNLM"/>
    </source>
</evidence>
<dbReference type="Pfam" id="PF16116">
    <property type="entry name" value="DUF4832"/>
    <property type="match status" value="1"/>
</dbReference>
<keyword evidence="1" id="KW-0812">Transmembrane</keyword>
<evidence type="ECO:0000256" key="2">
    <source>
        <dbReference type="SAM" id="SignalP"/>
    </source>
</evidence>
<keyword evidence="2" id="KW-0732">Signal</keyword>
<sequence>MSSRRIPAAPAALAVAALAAVGLLAPSAAFAADDASGDAAAAAPSTVTLAASDDVIANPQRGFYHHTETHYRTGGAGWEPLEAATLESYRAEGITQILRVFYLDAFTATPTLAPDLLEKITADYATARAAGVSVITRFAYVQGGDWPYEPPYGDAPLDVVLAHIHQLGPILRANADVIPVVQEGLIGLWGEGYYTDHFVTDPADPGTVTDADWAKRAQVTQALLDELPADRSVQLRTMQMKQKQLGVPTGAAGAVSSAEATTGTALSRVGHHNDCLLAAPDDWGTFLSDPIELDQQYLEADSAWVPVGGETCNVNPPRSEWASASAELARYHYSYLNRDYQPEVLASWGDAGIDTASKLLGYRLVLTDSTIAPAADGSAAVTVHVRNDGWAAPYTPRPVTLVLTAADGAETEFALDGPDIRRWLPGTTTTLTATLRDLAQGDYAAALALRAPVRDEDAAPTTRAAAAAAPAAAVSAAAAAAAPASDPRFAIRTANVGTWDAATGVNALGQTVVATDAGTIAVPADPAAVAAPGDASPQLAATGSEFASPGALTAVIAVVAGALLIGFRRRRRVDAQGSRNHNARFAQSRD</sequence>
<dbReference type="InterPro" id="IPR006311">
    <property type="entry name" value="TAT_signal"/>
</dbReference>
<feature type="transmembrane region" description="Helical" evidence="1">
    <location>
        <begin position="546"/>
        <end position="567"/>
    </location>
</feature>
<dbReference type="InterPro" id="IPR032267">
    <property type="entry name" value="DUF4832"/>
</dbReference>
<reference evidence="5 6" key="1">
    <citation type="submission" date="2020-07" db="EMBL/GenBank/DDBJ databases">
        <title>Sequencing the genomes of 1000 actinobacteria strains.</title>
        <authorList>
            <person name="Klenk H.-P."/>
        </authorList>
    </citation>
    <scope>NUCLEOTIDE SEQUENCE [LARGE SCALE GENOMIC DNA]</scope>
    <source>
        <strain evidence="5 6">DSM 23141</strain>
    </source>
</reference>
<name>A0A852YH95_9MICO</name>
<proteinExistence type="predicted"/>
<dbReference type="InterPro" id="IPR032379">
    <property type="entry name" value="DUF4874"/>
</dbReference>
<feature type="chain" id="PRO_5032548729" description="DUF4832 domain-containing protein" evidence="2">
    <location>
        <begin position="32"/>
        <end position="590"/>
    </location>
</feature>
<evidence type="ECO:0000256" key="1">
    <source>
        <dbReference type="SAM" id="Phobius"/>
    </source>
</evidence>
<evidence type="ECO:0000313" key="6">
    <source>
        <dbReference type="Proteomes" id="UP000553888"/>
    </source>
</evidence>
<keyword evidence="1" id="KW-0472">Membrane</keyword>
<dbReference type="RefSeq" id="WP_179569407.1">
    <property type="nucleotide sequence ID" value="NZ_JACBZY010000001.1"/>
</dbReference>
<feature type="domain" description="DUF4832" evidence="3">
    <location>
        <begin position="268"/>
        <end position="453"/>
    </location>
</feature>
<comment type="caution">
    <text evidence="5">The sequence shown here is derived from an EMBL/GenBank/DDBJ whole genome shotgun (WGS) entry which is preliminary data.</text>
</comment>
<keyword evidence="6" id="KW-1185">Reference proteome</keyword>
<dbReference type="Proteomes" id="UP000553888">
    <property type="component" value="Unassembled WGS sequence"/>
</dbReference>
<feature type="domain" description="DUF4874" evidence="4">
    <location>
        <begin position="58"/>
        <end position="239"/>
    </location>
</feature>
<organism evidence="5 6">
    <name type="scientific">Schumannella luteola</name>
    <dbReference type="NCBI Taxonomy" id="472059"/>
    <lineage>
        <taxon>Bacteria</taxon>
        <taxon>Bacillati</taxon>
        <taxon>Actinomycetota</taxon>
        <taxon>Actinomycetes</taxon>
        <taxon>Micrococcales</taxon>
        <taxon>Microbacteriaceae</taxon>
        <taxon>Schumannella</taxon>
    </lineage>
</organism>
<dbReference type="EMBL" id="JACBZY010000001">
    <property type="protein sequence ID" value="NYH00522.1"/>
    <property type="molecule type" value="Genomic_DNA"/>
</dbReference>
<feature type="signal peptide" evidence="2">
    <location>
        <begin position="1"/>
        <end position="31"/>
    </location>
</feature>